<dbReference type="RefSeq" id="WP_128835977.1">
    <property type="nucleotide sequence ID" value="NZ_CAWNZF010000024.1"/>
</dbReference>
<comment type="caution">
    <text evidence="1">The sequence shown here is derived from an EMBL/GenBank/DDBJ whole genome shotgun (WGS) entry which is preliminary data.</text>
</comment>
<organism evidence="1 2">
    <name type="scientific">Aeromonas veronii</name>
    <dbReference type="NCBI Taxonomy" id="654"/>
    <lineage>
        <taxon>Bacteria</taxon>
        <taxon>Pseudomonadati</taxon>
        <taxon>Pseudomonadota</taxon>
        <taxon>Gammaproteobacteria</taxon>
        <taxon>Aeromonadales</taxon>
        <taxon>Aeromonadaceae</taxon>
        <taxon>Aeromonas</taxon>
    </lineage>
</organism>
<reference evidence="1" key="1">
    <citation type="submission" date="2022-08" db="EMBL/GenBank/DDBJ databases">
        <title>A global survey of hypervirulent Aeromonas hydrophila identified this emerging pathogen in farmed fish in the lower Mekong River basin.</title>
        <authorList>
            <person name="Xu T."/>
            <person name="Rasmussen-Ivey C.R."/>
            <person name="Moen F.S."/>
            <person name="Fernandez Bravo A."/>
            <person name="Lamy B."/>
            <person name="Beaz-Hidalgo R."/>
            <person name="Khan C.D."/>
            <person name="Castro Escarpulli G."/>
            <person name="Yasin I.S.M."/>
            <person name="Figueras M.J."/>
            <person name="Azzam Sayuti M."/>
            <person name="Karim M.M."/>
            <person name="Alam K.M."/>
            <person name="Le T.T.T."/>
            <person name="Thao N.H.P."/>
            <person name="Addo S."/>
            <person name="Duodu S."/>
            <person name="Ali S."/>
            <person name="Mey S."/>
            <person name="Somony T."/>
            <person name="Liles M.R."/>
        </authorList>
    </citation>
    <scope>NUCLEOTIDE SEQUENCE</scope>
    <source>
        <strain evidence="1">0.14</strain>
    </source>
</reference>
<gene>
    <name evidence="1" type="ORF">NS965_02625</name>
</gene>
<dbReference type="SUPFAM" id="SSF55729">
    <property type="entry name" value="Acyl-CoA N-acyltransferases (Nat)"/>
    <property type="match status" value="1"/>
</dbReference>
<sequence>MKIETLSNSEFEKLLGVRLLEFGGLRTPGHIEYFKKYYNSSFEDLSFGVFYPEGEIIVLLTRHIVNDSAHYGWYGQSALLLCKGKAEQQRQAELVAQAHILSLLQEGGVIDFQESSSEISFVARTLLVLGISPRVYSEQIIRLVSDELMLSDMRKVFRQNINWGARHLECKIIDANNVTEQDFLDFEEFHVAVAGRRTRSHDSWVEQMRLVQTGENFLVVSHLNETLVGMSLFAASGKLAYYSVGVYERELFHFPLSHYPIWLGILHSRDMGCVEFSMGESVYNNVINSLGHLSTEKECNISHFKRGFGGDIRSSLRFYGDLKV</sequence>
<dbReference type="AlphaFoldDB" id="A0AAW5M6D6"/>
<dbReference type="Gene3D" id="3.40.630.30">
    <property type="match status" value="1"/>
</dbReference>
<dbReference type="EMBL" id="JANLFC010000010">
    <property type="protein sequence ID" value="MCR4447277.1"/>
    <property type="molecule type" value="Genomic_DNA"/>
</dbReference>
<proteinExistence type="predicted"/>
<dbReference type="Proteomes" id="UP001204061">
    <property type="component" value="Unassembled WGS sequence"/>
</dbReference>
<evidence type="ECO:0000313" key="2">
    <source>
        <dbReference type="Proteomes" id="UP001204061"/>
    </source>
</evidence>
<accession>A0AAW5M6D6</accession>
<protein>
    <recommendedName>
        <fullName evidence="3">GNAT family N-acetyltransferase</fullName>
    </recommendedName>
</protein>
<evidence type="ECO:0000313" key="1">
    <source>
        <dbReference type="EMBL" id="MCR4447277.1"/>
    </source>
</evidence>
<evidence type="ECO:0008006" key="3">
    <source>
        <dbReference type="Google" id="ProtNLM"/>
    </source>
</evidence>
<name>A0AAW5M6D6_AERVE</name>
<dbReference type="InterPro" id="IPR016181">
    <property type="entry name" value="Acyl_CoA_acyltransferase"/>
</dbReference>